<evidence type="ECO:0000313" key="2">
    <source>
        <dbReference type="EMBL" id="PHN02316.1"/>
    </source>
</evidence>
<feature type="transmembrane region" description="Helical" evidence="1">
    <location>
        <begin position="12"/>
        <end position="45"/>
    </location>
</feature>
<sequence>MHMKEYIYRALGFIIDLLFAGFIGAIIGISLSLTLGFYIAVVFFLSKDLWFQEGSFGKKKLGLKLTSNVDSRITAGVNKIIRNITLFIWPIECVFVIINKGRRIGDLIGNTSVQLLEKE</sequence>
<evidence type="ECO:0000313" key="3">
    <source>
        <dbReference type="Proteomes" id="UP000223913"/>
    </source>
</evidence>
<evidence type="ECO:0000256" key="1">
    <source>
        <dbReference type="SAM" id="Phobius"/>
    </source>
</evidence>
<keyword evidence="1" id="KW-0812">Transmembrane</keyword>
<dbReference type="Proteomes" id="UP000223913">
    <property type="component" value="Unassembled WGS sequence"/>
</dbReference>
<reference evidence="2 3" key="1">
    <citation type="submission" date="2017-10" db="EMBL/GenBank/DDBJ databases">
        <title>The draft genome sequence of Lewinella nigricans NBRC 102662.</title>
        <authorList>
            <person name="Wang K."/>
        </authorList>
    </citation>
    <scope>NUCLEOTIDE SEQUENCE [LARGE SCALE GENOMIC DNA]</scope>
    <source>
        <strain evidence="2 3">NBRC 102662</strain>
    </source>
</reference>
<keyword evidence="1" id="KW-0472">Membrane</keyword>
<protein>
    <recommendedName>
        <fullName evidence="4">RDD family protein</fullName>
    </recommendedName>
</protein>
<dbReference type="EMBL" id="PDUD01000042">
    <property type="protein sequence ID" value="PHN02316.1"/>
    <property type="molecule type" value="Genomic_DNA"/>
</dbReference>
<proteinExistence type="predicted"/>
<keyword evidence="1" id="KW-1133">Transmembrane helix</keyword>
<evidence type="ECO:0008006" key="4">
    <source>
        <dbReference type="Google" id="ProtNLM"/>
    </source>
</evidence>
<gene>
    <name evidence="2" type="ORF">CRP01_33000</name>
</gene>
<name>A0A2D0N1R9_FLAN2</name>
<comment type="caution">
    <text evidence="2">The sequence shown here is derived from an EMBL/GenBank/DDBJ whole genome shotgun (WGS) entry which is preliminary data.</text>
</comment>
<keyword evidence="3" id="KW-1185">Reference proteome</keyword>
<dbReference type="AlphaFoldDB" id="A0A2D0N1R9"/>
<organism evidence="2 3">
    <name type="scientific">Flavilitoribacter nigricans (strain ATCC 23147 / DSM 23189 / NBRC 102662 / NCIMB 1420 / SS-2)</name>
    <name type="common">Lewinella nigricans</name>
    <dbReference type="NCBI Taxonomy" id="1122177"/>
    <lineage>
        <taxon>Bacteria</taxon>
        <taxon>Pseudomonadati</taxon>
        <taxon>Bacteroidota</taxon>
        <taxon>Saprospiria</taxon>
        <taxon>Saprospirales</taxon>
        <taxon>Lewinellaceae</taxon>
        <taxon>Flavilitoribacter</taxon>
    </lineage>
</organism>
<accession>A0A2D0N1R9</accession>